<accession>A0A5B7DWF7</accession>
<reference evidence="2 3" key="1">
    <citation type="submission" date="2019-05" db="EMBL/GenBank/DDBJ databases">
        <title>Another draft genome of Portunus trituberculatus and its Hox gene families provides insights of decapod evolution.</title>
        <authorList>
            <person name="Jeong J.-H."/>
            <person name="Song I."/>
            <person name="Kim S."/>
            <person name="Choi T."/>
            <person name="Kim D."/>
            <person name="Ryu S."/>
            <person name="Kim W."/>
        </authorList>
    </citation>
    <scope>NUCLEOTIDE SEQUENCE [LARGE SCALE GENOMIC DNA]</scope>
    <source>
        <tissue evidence="2">Muscle</tissue>
    </source>
</reference>
<dbReference type="Proteomes" id="UP000324222">
    <property type="component" value="Unassembled WGS sequence"/>
</dbReference>
<dbReference type="Pfam" id="PF05347">
    <property type="entry name" value="Complex1_LYR"/>
    <property type="match status" value="1"/>
</dbReference>
<gene>
    <name evidence="2" type="primary">LYRM4</name>
    <name evidence="2" type="ORF">E2C01_019139</name>
</gene>
<proteinExistence type="predicted"/>
<feature type="domain" description="Complex 1 LYR protein" evidence="1">
    <location>
        <begin position="7"/>
        <end position="31"/>
    </location>
</feature>
<keyword evidence="3" id="KW-1185">Reference proteome</keyword>
<protein>
    <submittedName>
        <fullName evidence="2">LYR motif-containing protein 4</fullName>
    </submittedName>
</protein>
<dbReference type="EMBL" id="VSRR010001541">
    <property type="protein sequence ID" value="MPC26012.1"/>
    <property type="molecule type" value="Genomic_DNA"/>
</dbReference>
<dbReference type="InterPro" id="IPR008011">
    <property type="entry name" value="Complex1_LYR_dom"/>
</dbReference>
<dbReference type="AlphaFoldDB" id="A0A5B7DWF7"/>
<evidence type="ECO:0000259" key="1">
    <source>
        <dbReference type="Pfam" id="PF05347"/>
    </source>
</evidence>
<evidence type="ECO:0000313" key="2">
    <source>
        <dbReference type="EMBL" id="MPC26012.1"/>
    </source>
</evidence>
<comment type="caution">
    <text evidence="2">The sequence shown here is derived from an EMBL/GenBank/DDBJ whole genome shotgun (WGS) entry which is preliminary data.</text>
</comment>
<dbReference type="OrthoDB" id="275715at2759"/>
<organism evidence="2 3">
    <name type="scientific">Portunus trituberculatus</name>
    <name type="common">Swimming crab</name>
    <name type="synonym">Neptunus trituberculatus</name>
    <dbReference type="NCBI Taxonomy" id="210409"/>
    <lineage>
        <taxon>Eukaryota</taxon>
        <taxon>Metazoa</taxon>
        <taxon>Ecdysozoa</taxon>
        <taxon>Arthropoda</taxon>
        <taxon>Crustacea</taxon>
        <taxon>Multicrustacea</taxon>
        <taxon>Malacostraca</taxon>
        <taxon>Eumalacostraca</taxon>
        <taxon>Eucarida</taxon>
        <taxon>Decapoda</taxon>
        <taxon>Pleocyemata</taxon>
        <taxon>Brachyura</taxon>
        <taxon>Eubrachyura</taxon>
        <taxon>Portunoidea</taxon>
        <taxon>Portunidae</taxon>
        <taxon>Portuninae</taxon>
        <taxon>Portunus</taxon>
    </lineage>
</organism>
<sequence>MAAGGRQEALALYKALLRESGKFTSYNYRRRLPAGHTLSDFNALVLLSCQTFILESPANRSTNCNKHHNNLAMNSPQDILEASLS</sequence>
<evidence type="ECO:0000313" key="3">
    <source>
        <dbReference type="Proteomes" id="UP000324222"/>
    </source>
</evidence>
<name>A0A5B7DWF7_PORTR</name>